<feature type="transmembrane region" description="Helical" evidence="10">
    <location>
        <begin position="300"/>
        <end position="318"/>
    </location>
</feature>
<protein>
    <submittedName>
        <fullName evidence="13">Chemotaxis protein</fullName>
    </submittedName>
</protein>
<evidence type="ECO:0000256" key="2">
    <source>
        <dbReference type="ARBA" id="ARBA00022475"/>
    </source>
</evidence>
<comment type="subcellular location">
    <subcellularLocation>
        <location evidence="1">Cell membrane</location>
        <topology evidence="1">Multi-pass membrane protein</topology>
    </subcellularLocation>
</comment>
<dbReference type="SUPFAM" id="SSF103190">
    <property type="entry name" value="Sensory domain-like"/>
    <property type="match status" value="1"/>
</dbReference>
<keyword evidence="6 10" id="KW-0472">Membrane</keyword>
<keyword evidence="2" id="KW-1003">Cell membrane</keyword>
<dbReference type="Proteomes" id="UP000234956">
    <property type="component" value="Unassembled WGS sequence"/>
</dbReference>
<dbReference type="GO" id="GO:0007165">
    <property type="term" value="P:signal transduction"/>
    <property type="evidence" value="ECO:0007669"/>
    <property type="project" value="UniProtKB-KW"/>
</dbReference>
<dbReference type="AlphaFoldDB" id="A0A2I0UYH6"/>
<evidence type="ECO:0000313" key="14">
    <source>
        <dbReference type="Proteomes" id="UP000234956"/>
    </source>
</evidence>
<evidence type="ECO:0000313" key="13">
    <source>
        <dbReference type="EMBL" id="PKU51125.1"/>
    </source>
</evidence>
<dbReference type="InterPro" id="IPR029151">
    <property type="entry name" value="Sensor-like_sf"/>
</dbReference>
<reference evidence="13 14" key="1">
    <citation type="submission" date="2017-10" db="EMBL/GenBank/DDBJ databases">
        <title>Draft genome of Lysinibacillus fusiformis strain Juneja, a laboratory-derived pathogen of Drosophila melanogaster.</title>
        <authorList>
            <person name="Smith B.R."/>
            <person name="Unckless R.L."/>
        </authorList>
    </citation>
    <scope>NUCLEOTIDE SEQUENCE [LARGE SCALE GENOMIC DNA]</scope>
    <source>
        <strain evidence="13 14">Juneja</strain>
    </source>
</reference>
<dbReference type="CDD" id="cd12913">
    <property type="entry name" value="PDC1_MCP_like"/>
    <property type="match status" value="1"/>
</dbReference>
<dbReference type="Gene3D" id="3.30.450.20">
    <property type="entry name" value="PAS domain"/>
    <property type="match status" value="2"/>
</dbReference>
<evidence type="ECO:0000256" key="7">
    <source>
        <dbReference type="ARBA" id="ARBA00023224"/>
    </source>
</evidence>
<feature type="domain" description="Methyl-accepting transducer" evidence="11">
    <location>
        <begin position="390"/>
        <end position="626"/>
    </location>
</feature>
<evidence type="ECO:0000259" key="11">
    <source>
        <dbReference type="PROSITE" id="PS50111"/>
    </source>
</evidence>
<dbReference type="PROSITE" id="PS50885">
    <property type="entry name" value="HAMP"/>
    <property type="match status" value="1"/>
</dbReference>
<dbReference type="SMART" id="SM00283">
    <property type="entry name" value="MA"/>
    <property type="match status" value="1"/>
</dbReference>
<dbReference type="SUPFAM" id="SSF58104">
    <property type="entry name" value="Methyl-accepting chemotaxis protein (MCP) signaling domain"/>
    <property type="match status" value="1"/>
</dbReference>
<dbReference type="Pfam" id="PF00015">
    <property type="entry name" value="MCPsignal"/>
    <property type="match status" value="1"/>
</dbReference>
<dbReference type="RefSeq" id="WP_101966842.1">
    <property type="nucleotide sequence ID" value="NZ_PDFK01000004.1"/>
</dbReference>
<sequence length="676" mass="74618">MKKLLGNLKLMAKIGILIPIIIVFLGGMSFLNYLSASHELESSIENEMSLLADDVTGSVESKLHAHIQLIYSAKTTIESADSMMTREQFIRYVQQLLPYNKETYGMGLWLEEDVAKGEIFGPYAYKEGEKIVSTDTYEDPAYHFHEQEWYRNSIHSNSIVHTTPYFDEALGEMFISFGTQIVKDSKPVGVITGDYVLDSIQSIVSDVQIRQSGYAFLIDDSGNFLTHPDVDKVNKETIQQFLNIPVEQLAEQKKLIQTTIDGNDFTLQYQQIQNMPWKLVLLVPTDELYSEVQAMLQQQIVISVLLIVLITIIIYFLARYIRTEVKTMNTYLGYLATGDLTKKMAIHTKDEFGEMAQYYNESVEGLGSMIQRIVAETETVASTAEELTASVQEVSKTVTEVAVSMQNVAENTSSQQQVSSQLTGVTTQLGDDMKTAMDDLQEAVQQSVTTSHLATGGSQKIRAFVDDIVQLHAQVDSSANLVSSLKVQSAQIEQMSQLISAITDQTNLLSLNAAIEAARAGEAGKGFAVVAGEVKALAEQTSRASLDIAKVVLTIQDQMNEAVDMMEQSRKIAHQGIGSVQQAGTTFDTIASAIEGLQMTIRETSNTTADAFENLQEVTAQVQMINQQAMATNDYTLNVSAITEEQASTMNEMAVASEQLAQLAQNLQEETAEFTV</sequence>
<dbReference type="Gene3D" id="1.10.287.950">
    <property type="entry name" value="Methyl-accepting chemotaxis protein"/>
    <property type="match status" value="1"/>
</dbReference>
<evidence type="ECO:0000256" key="8">
    <source>
        <dbReference type="ARBA" id="ARBA00029447"/>
    </source>
</evidence>
<name>A0A2I0UYH6_9BACI</name>
<feature type="domain" description="HAMP" evidence="12">
    <location>
        <begin position="319"/>
        <end position="371"/>
    </location>
</feature>
<dbReference type="EMBL" id="PDFK01000004">
    <property type="protein sequence ID" value="PKU51125.1"/>
    <property type="molecule type" value="Genomic_DNA"/>
</dbReference>
<dbReference type="InterPro" id="IPR033479">
    <property type="entry name" value="dCache_1"/>
</dbReference>
<dbReference type="InterPro" id="IPR004089">
    <property type="entry name" value="MCPsignal_dom"/>
</dbReference>
<evidence type="ECO:0000259" key="12">
    <source>
        <dbReference type="PROSITE" id="PS50885"/>
    </source>
</evidence>
<gene>
    <name evidence="13" type="ORF">CRI88_15745</name>
</gene>
<dbReference type="InterPro" id="IPR003660">
    <property type="entry name" value="HAMP_dom"/>
</dbReference>
<comment type="caution">
    <text evidence="13">The sequence shown here is derived from an EMBL/GenBank/DDBJ whole genome shotgun (WGS) entry which is preliminary data.</text>
</comment>
<comment type="similarity">
    <text evidence="8">Belongs to the methyl-accepting chemotaxis (MCP) protein family.</text>
</comment>
<keyword evidence="4 10" id="KW-0812">Transmembrane</keyword>
<keyword evidence="5 10" id="KW-1133">Transmembrane helix</keyword>
<dbReference type="CDD" id="cd12912">
    <property type="entry name" value="PDC2_MCP_like"/>
    <property type="match status" value="1"/>
</dbReference>
<evidence type="ECO:0000256" key="1">
    <source>
        <dbReference type="ARBA" id="ARBA00004651"/>
    </source>
</evidence>
<organism evidence="13 14">
    <name type="scientific">Lysinibacillus fusiformis</name>
    <dbReference type="NCBI Taxonomy" id="28031"/>
    <lineage>
        <taxon>Bacteria</taxon>
        <taxon>Bacillati</taxon>
        <taxon>Bacillota</taxon>
        <taxon>Bacilli</taxon>
        <taxon>Bacillales</taxon>
        <taxon>Bacillaceae</taxon>
        <taxon>Lysinibacillus</taxon>
    </lineage>
</organism>
<feature type="transmembrane region" description="Helical" evidence="10">
    <location>
        <begin position="12"/>
        <end position="34"/>
    </location>
</feature>
<dbReference type="PROSITE" id="PS50111">
    <property type="entry name" value="CHEMOTAXIS_TRANSDUC_2"/>
    <property type="match status" value="1"/>
</dbReference>
<evidence type="ECO:0000256" key="9">
    <source>
        <dbReference type="PROSITE-ProRule" id="PRU00284"/>
    </source>
</evidence>
<dbReference type="GO" id="GO:0005886">
    <property type="term" value="C:plasma membrane"/>
    <property type="evidence" value="ECO:0007669"/>
    <property type="project" value="UniProtKB-SubCell"/>
</dbReference>
<dbReference type="CDD" id="cd06225">
    <property type="entry name" value="HAMP"/>
    <property type="match status" value="1"/>
</dbReference>
<dbReference type="PANTHER" id="PTHR32089">
    <property type="entry name" value="METHYL-ACCEPTING CHEMOTAXIS PROTEIN MCPB"/>
    <property type="match status" value="1"/>
</dbReference>
<evidence type="ECO:0000256" key="3">
    <source>
        <dbReference type="ARBA" id="ARBA00022500"/>
    </source>
</evidence>
<dbReference type="PANTHER" id="PTHR32089:SF112">
    <property type="entry name" value="LYSOZYME-LIKE PROTEIN-RELATED"/>
    <property type="match status" value="1"/>
</dbReference>
<keyword evidence="3" id="KW-0145">Chemotaxis</keyword>
<evidence type="ECO:0000256" key="10">
    <source>
        <dbReference type="SAM" id="Phobius"/>
    </source>
</evidence>
<keyword evidence="7 9" id="KW-0807">Transducer</keyword>
<dbReference type="Pfam" id="PF00672">
    <property type="entry name" value="HAMP"/>
    <property type="match status" value="1"/>
</dbReference>
<evidence type="ECO:0000256" key="4">
    <source>
        <dbReference type="ARBA" id="ARBA00022692"/>
    </source>
</evidence>
<proteinExistence type="inferred from homology"/>
<accession>A0A2I0UYH6</accession>
<dbReference type="GO" id="GO:0006935">
    <property type="term" value="P:chemotaxis"/>
    <property type="evidence" value="ECO:0007669"/>
    <property type="project" value="UniProtKB-KW"/>
</dbReference>
<evidence type="ECO:0000256" key="6">
    <source>
        <dbReference type="ARBA" id="ARBA00023136"/>
    </source>
</evidence>
<evidence type="ECO:0000256" key="5">
    <source>
        <dbReference type="ARBA" id="ARBA00022989"/>
    </source>
</evidence>
<dbReference type="Pfam" id="PF02743">
    <property type="entry name" value="dCache_1"/>
    <property type="match status" value="1"/>
</dbReference>